<evidence type="ECO:0000313" key="5">
    <source>
        <dbReference type="Proteomes" id="UP000663827"/>
    </source>
</evidence>
<feature type="compositionally biased region" description="Basic and acidic residues" evidence="2">
    <location>
        <begin position="271"/>
        <end position="288"/>
    </location>
</feature>
<evidence type="ECO:0000256" key="3">
    <source>
        <dbReference type="SAM" id="Phobius"/>
    </source>
</evidence>
<feature type="transmembrane region" description="Helical" evidence="3">
    <location>
        <begin position="616"/>
        <end position="638"/>
    </location>
</feature>
<reference evidence="4" key="1">
    <citation type="submission" date="2021-01" db="EMBL/GenBank/DDBJ databases">
        <authorList>
            <person name="Kaushik A."/>
        </authorList>
    </citation>
    <scope>NUCLEOTIDE SEQUENCE</scope>
    <source>
        <strain evidence="4">AG5</strain>
    </source>
</reference>
<proteinExistence type="predicted"/>
<feature type="region of interest" description="Disordered" evidence="2">
    <location>
        <begin position="115"/>
        <end position="140"/>
    </location>
</feature>
<name>A0A8H3EAF5_9AGAM</name>
<dbReference type="AlphaFoldDB" id="A0A8H3EAF5"/>
<keyword evidence="3" id="KW-1133">Transmembrane helix</keyword>
<feature type="region of interest" description="Disordered" evidence="2">
    <location>
        <begin position="232"/>
        <end position="294"/>
    </location>
</feature>
<feature type="compositionally biased region" description="Polar residues" evidence="2">
    <location>
        <begin position="754"/>
        <end position="770"/>
    </location>
</feature>
<keyword evidence="1" id="KW-0175">Coiled coil</keyword>
<feature type="compositionally biased region" description="Low complexity" evidence="2">
    <location>
        <begin position="236"/>
        <end position="247"/>
    </location>
</feature>
<feature type="compositionally biased region" description="Polar residues" evidence="2">
    <location>
        <begin position="678"/>
        <end position="711"/>
    </location>
</feature>
<evidence type="ECO:0000256" key="2">
    <source>
        <dbReference type="SAM" id="MobiDB-lite"/>
    </source>
</evidence>
<evidence type="ECO:0000313" key="4">
    <source>
        <dbReference type="EMBL" id="CAE7207264.1"/>
    </source>
</evidence>
<keyword evidence="3" id="KW-0812">Transmembrane</keyword>
<gene>
    <name evidence="4" type="ORF">RDB_LOCUS145864</name>
</gene>
<keyword evidence="3" id="KW-0472">Membrane</keyword>
<evidence type="ECO:0000256" key="1">
    <source>
        <dbReference type="SAM" id="Coils"/>
    </source>
</evidence>
<dbReference type="Gene3D" id="1.20.5.510">
    <property type="entry name" value="Single helix bin"/>
    <property type="match status" value="1"/>
</dbReference>
<feature type="compositionally biased region" description="Low complexity" evidence="2">
    <location>
        <begin position="574"/>
        <end position="595"/>
    </location>
</feature>
<feature type="compositionally biased region" description="Low complexity" evidence="2">
    <location>
        <begin position="662"/>
        <end position="674"/>
    </location>
</feature>
<comment type="caution">
    <text evidence="4">The sequence shown here is derived from an EMBL/GenBank/DDBJ whole genome shotgun (WGS) entry which is preliminary data.</text>
</comment>
<sequence length="805" mass="87192">MDEDYYKLCAVHLRTKKILECLPSRLHLQQFLRPFGSILALHEWCFRDGRIQHDKPNNALVLFERRRIASDLLKASANEGPDSFWTTHNVIALPVQGPSHRIFSKEMIPKIEKLKAEEQPSGSGESVRTKRQHLAENSHISAGPIPQIIDTRPAKRPRIGESEIGTNVAPSASLNFKYSRTPSAMPESTEWMRARIMKLESDLESAIATRDLAVSEQRVAVIAHQAEQQARREAMAQKSAAEAAQSRAEAEQMRLRSELENVIPQNSTSSREGDHPGSTKEPSGREELLVGQDLEETRDREYKLQLRRSHLESELEKAQLGATPLDKANAEIDRLKSELVLTQEQLGSTQRSLESLERKYSSTRRKYEISKEKLGTYKSRLENERTIVKRLQETLTPDAYKSLGATHETLGAFLSAMGLPPPEAAMPRTSTSRPAFAKRAPTCAPGAPTWWNNAQGATPCEVYQSLLDVCGYTVPSISNLDAYYPVTVAQLCMCNAVAYNLGSACQDCQRGTTDQGILFSLYTAGGDGCVAPIASLPTSVNPAQQIPDWALQDTSTSFWSYTASQSIVNSTAPSTTATVTSTTTTMEATETLTLSDPTASETAAPLPSKKSTNAGAIGGGVAGGVVLLLLGIGLFLFLRRRRARNSHGKAEADVGGMGGRSGSTSSESSLTESGKAPGSSSHYTPHSQMAQLNHSSGSGTNLPSQSGSVLSTPVDAPPVPSVAHEYTPSTLPSVSHGYAPSAVPSLSHGYAPSTVPSRSLATSPTPSVPTIQKVKRVPVRYSEDEIARAEEEDRRVPDLSSSPPR</sequence>
<protein>
    <submittedName>
        <fullName evidence="4">Uncharacterized protein</fullName>
    </submittedName>
</protein>
<feature type="region of interest" description="Disordered" evidence="2">
    <location>
        <begin position="645"/>
        <end position="728"/>
    </location>
</feature>
<feature type="compositionally biased region" description="Basic and acidic residues" evidence="2">
    <location>
        <begin position="781"/>
        <end position="797"/>
    </location>
</feature>
<dbReference type="Proteomes" id="UP000663827">
    <property type="component" value="Unassembled WGS sequence"/>
</dbReference>
<accession>A0A8H3EAF5</accession>
<feature type="compositionally biased region" description="Basic and acidic residues" evidence="2">
    <location>
        <begin position="248"/>
        <end position="259"/>
    </location>
</feature>
<feature type="region of interest" description="Disordered" evidence="2">
    <location>
        <begin position="574"/>
        <end position="612"/>
    </location>
</feature>
<organism evidence="4 5">
    <name type="scientific">Rhizoctonia solani</name>
    <dbReference type="NCBI Taxonomy" id="456999"/>
    <lineage>
        <taxon>Eukaryota</taxon>
        <taxon>Fungi</taxon>
        <taxon>Dikarya</taxon>
        <taxon>Basidiomycota</taxon>
        <taxon>Agaricomycotina</taxon>
        <taxon>Agaricomycetes</taxon>
        <taxon>Cantharellales</taxon>
        <taxon>Ceratobasidiaceae</taxon>
        <taxon>Rhizoctonia</taxon>
    </lineage>
</organism>
<dbReference type="EMBL" id="CAJNJQ010003991">
    <property type="protein sequence ID" value="CAE7207264.1"/>
    <property type="molecule type" value="Genomic_DNA"/>
</dbReference>
<feature type="region of interest" description="Disordered" evidence="2">
    <location>
        <begin position="748"/>
        <end position="805"/>
    </location>
</feature>
<feature type="coiled-coil region" evidence="1">
    <location>
        <begin position="325"/>
        <end position="373"/>
    </location>
</feature>